<gene>
    <name evidence="2" type="ORF">BU23DRAFT_584284</name>
</gene>
<dbReference type="AlphaFoldDB" id="A0A6A5US08"/>
<evidence type="ECO:0000313" key="3">
    <source>
        <dbReference type="Proteomes" id="UP000800036"/>
    </source>
</evidence>
<organism evidence="2 3">
    <name type="scientific">Bimuria novae-zelandiae CBS 107.79</name>
    <dbReference type="NCBI Taxonomy" id="1447943"/>
    <lineage>
        <taxon>Eukaryota</taxon>
        <taxon>Fungi</taxon>
        <taxon>Dikarya</taxon>
        <taxon>Ascomycota</taxon>
        <taxon>Pezizomycotina</taxon>
        <taxon>Dothideomycetes</taxon>
        <taxon>Pleosporomycetidae</taxon>
        <taxon>Pleosporales</taxon>
        <taxon>Massarineae</taxon>
        <taxon>Didymosphaeriaceae</taxon>
        <taxon>Bimuria</taxon>
    </lineage>
</organism>
<feature type="signal peptide" evidence="1">
    <location>
        <begin position="1"/>
        <end position="17"/>
    </location>
</feature>
<dbReference type="EMBL" id="ML976742">
    <property type="protein sequence ID" value="KAF1966749.1"/>
    <property type="molecule type" value="Genomic_DNA"/>
</dbReference>
<evidence type="ECO:0000313" key="2">
    <source>
        <dbReference type="EMBL" id="KAF1966749.1"/>
    </source>
</evidence>
<protein>
    <submittedName>
        <fullName evidence="2">Uncharacterized protein</fullName>
    </submittedName>
</protein>
<sequence length="275" mass="30708">MRLLILLAASAVGLVFDSQPNLGYTELYSLQTQFWDRFLYPNNVKEMESINSTMFSEAIQGRVSDNRKFIGRELNTEYIFGLFTPGDSKSLIGLPVGPYEITQFAATGNIASASTRIQFVFPSFRKISLPVTIDTWLAFNEEKEILQYDSTIRWFDNLLQALLHSIDPDPAKAKVAAKDIIAKSICTTHSKSCSGKNAQYDSELECYRFLTNEVRFGQSFEPGMNTLVCHNVHEIMHIGKTGGGECVDDSTYAQKVEEVIFTNAPWVSHASSGSV</sequence>
<accession>A0A6A5US08</accession>
<feature type="chain" id="PRO_5025573715" evidence="1">
    <location>
        <begin position="18"/>
        <end position="275"/>
    </location>
</feature>
<name>A0A6A5US08_9PLEO</name>
<dbReference type="Proteomes" id="UP000800036">
    <property type="component" value="Unassembled WGS sequence"/>
</dbReference>
<dbReference type="OrthoDB" id="10010954at2759"/>
<proteinExistence type="predicted"/>
<reference evidence="2" key="1">
    <citation type="journal article" date="2020" name="Stud. Mycol.">
        <title>101 Dothideomycetes genomes: a test case for predicting lifestyles and emergence of pathogens.</title>
        <authorList>
            <person name="Haridas S."/>
            <person name="Albert R."/>
            <person name="Binder M."/>
            <person name="Bloem J."/>
            <person name="Labutti K."/>
            <person name="Salamov A."/>
            <person name="Andreopoulos B."/>
            <person name="Baker S."/>
            <person name="Barry K."/>
            <person name="Bills G."/>
            <person name="Bluhm B."/>
            <person name="Cannon C."/>
            <person name="Castanera R."/>
            <person name="Culley D."/>
            <person name="Daum C."/>
            <person name="Ezra D."/>
            <person name="Gonzalez J."/>
            <person name="Henrissat B."/>
            <person name="Kuo A."/>
            <person name="Liang C."/>
            <person name="Lipzen A."/>
            <person name="Lutzoni F."/>
            <person name="Magnuson J."/>
            <person name="Mondo S."/>
            <person name="Nolan M."/>
            <person name="Ohm R."/>
            <person name="Pangilinan J."/>
            <person name="Park H.-J."/>
            <person name="Ramirez L."/>
            <person name="Alfaro M."/>
            <person name="Sun H."/>
            <person name="Tritt A."/>
            <person name="Yoshinaga Y."/>
            <person name="Zwiers L.-H."/>
            <person name="Turgeon B."/>
            <person name="Goodwin S."/>
            <person name="Spatafora J."/>
            <person name="Crous P."/>
            <person name="Grigoriev I."/>
        </authorList>
    </citation>
    <scope>NUCLEOTIDE SEQUENCE</scope>
    <source>
        <strain evidence="2">CBS 107.79</strain>
    </source>
</reference>
<keyword evidence="3" id="KW-1185">Reference proteome</keyword>
<keyword evidence="1" id="KW-0732">Signal</keyword>
<evidence type="ECO:0000256" key="1">
    <source>
        <dbReference type="SAM" id="SignalP"/>
    </source>
</evidence>